<gene>
    <name evidence="2" type="ORF">ANSO36C_46960</name>
</gene>
<dbReference type="Gene3D" id="3.40.50.80">
    <property type="entry name" value="Nucleotide-binding domain of ferredoxin-NADP reductase (FNR) module"/>
    <property type="match status" value="1"/>
</dbReference>
<dbReference type="PANTHER" id="PTHR47354">
    <property type="entry name" value="NADH OXIDOREDUCTASE HCR"/>
    <property type="match status" value="1"/>
</dbReference>
<reference evidence="2" key="1">
    <citation type="submission" date="2022-04" db="EMBL/GenBank/DDBJ databases">
        <title>Complete genome sequence of a cyanobacterium, Nostoc sp. SO-36, isolated in Antarctica.</title>
        <authorList>
            <person name="Kanesaki Y."/>
            <person name="Effendi D."/>
            <person name="Sakamoto T."/>
            <person name="Ohtani S."/>
            <person name="Awai K."/>
        </authorList>
    </citation>
    <scope>NUCLEOTIDE SEQUENCE</scope>
    <source>
        <strain evidence="2">SO-36</strain>
    </source>
</reference>
<accession>A0ABN6Q7T3</accession>
<dbReference type="InterPro" id="IPR050415">
    <property type="entry name" value="MRET"/>
</dbReference>
<dbReference type="Pfam" id="PF00175">
    <property type="entry name" value="NAD_binding_1"/>
    <property type="match status" value="1"/>
</dbReference>
<dbReference type="PROSITE" id="PS51384">
    <property type="entry name" value="FAD_FR"/>
    <property type="match status" value="1"/>
</dbReference>
<evidence type="ECO:0000259" key="1">
    <source>
        <dbReference type="PROSITE" id="PS51384"/>
    </source>
</evidence>
<dbReference type="InterPro" id="IPR012165">
    <property type="entry name" value="Cyt_c3_hydrogenase_gsu"/>
</dbReference>
<evidence type="ECO:0000313" key="2">
    <source>
        <dbReference type="EMBL" id="BDI18894.1"/>
    </source>
</evidence>
<name>A0ABN6Q7T3_NOSCO</name>
<dbReference type="InterPro" id="IPR017927">
    <property type="entry name" value="FAD-bd_FR_type"/>
</dbReference>
<dbReference type="SUPFAM" id="SSF52343">
    <property type="entry name" value="Ferredoxin reductase-like, C-terminal NADP-linked domain"/>
    <property type="match status" value="1"/>
</dbReference>
<evidence type="ECO:0000313" key="3">
    <source>
        <dbReference type="Proteomes" id="UP001055453"/>
    </source>
</evidence>
<dbReference type="Pfam" id="PF08022">
    <property type="entry name" value="FAD_binding_8"/>
    <property type="match status" value="1"/>
</dbReference>
<dbReference type="SUPFAM" id="SSF63380">
    <property type="entry name" value="Riboflavin synthase domain-like"/>
    <property type="match status" value="1"/>
</dbReference>
<dbReference type="CDD" id="cd06198">
    <property type="entry name" value="FNR_like_3"/>
    <property type="match status" value="1"/>
</dbReference>
<feature type="domain" description="FAD-binding FR-type" evidence="1">
    <location>
        <begin position="9"/>
        <end position="110"/>
    </location>
</feature>
<dbReference type="RefSeq" id="WP_251956401.1">
    <property type="nucleotide sequence ID" value="NZ_AP025732.1"/>
</dbReference>
<dbReference type="InterPro" id="IPR017938">
    <property type="entry name" value="Riboflavin_synthase-like_b-brl"/>
</dbReference>
<keyword evidence="3" id="KW-1185">Reference proteome</keyword>
<dbReference type="PANTHER" id="PTHR47354:SF5">
    <property type="entry name" value="PROTEIN RFBI"/>
    <property type="match status" value="1"/>
</dbReference>
<sequence>MRLVKPWLMLKKPYLVEEVRPEVGNVWTLALRPIGHEGFCFQPGQFAWITLEISPFLMREHPFSMSSNGDNTEKIEFSIKALGDFTNTIKDVSPGTKAFLDGPYGVFTTDRYEDTSGFVLIAGGIGITPMISMLITHAERGDERPYLLIYASKNWKDITFREELDELKKKLDLTIIHVLKEPAEDWSGESGYVDKELLQRYVPKRRATRQYFICASPKMMEQVEIALHQLEVPPMNIHMEHFNLV</sequence>
<dbReference type="InterPro" id="IPR013112">
    <property type="entry name" value="FAD-bd_8"/>
</dbReference>
<dbReference type="Proteomes" id="UP001055453">
    <property type="component" value="Chromosome"/>
</dbReference>
<protein>
    <submittedName>
        <fullName evidence="2">FAD/NAD-binding family oxidoreductase</fullName>
    </submittedName>
</protein>
<dbReference type="PIRSF" id="PIRSF006816">
    <property type="entry name" value="Cyc3_hyd_g"/>
    <property type="match status" value="1"/>
</dbReference>
<organism evidence="2 3">
    <name type="scientific">Nostoc cf. commune SO-36</name>
    <dbReference type="NCBI Taxonomy" id="449208"/>
    <lineage>
        <taxon>Bacteria</taxon>
        <taxon>Bacillati</taxon>
        <taxon>Cyanobacteriota</taxon>
        <taxon>Cyanophyceae</taxon>
        <taxon>Nostocales</taxon>
        <taxon>Nostocaceae</taxon>
        <taxon>Nostoc</taxon>
    </lineage>
</organism>
<dbReference type="EMBL" id="AP025732">
    <property type="protein sequence ID" value="BDI18894.1"/>
    <property type="molecule type" value="Genomic_DNA"/>
</dbReference>
<dbReference type="Gene3D" id="2.40.30.10">
    <property type="entry name" value="Translation factors"/>
    <property type="match status" value="1"/>
</dbReference>
<dbReference type="InterPro" id="IPR039261">
    <property type="entry name" value="FNR_nucleotide-bd"/>
</dbReference>
<dbReference type="PRINTS" id="PR00406">
    <property type="entry name" value="CYTB5RDTASE"/>
</dbReference>
<dbReference type="InterPro" id="IPR001433">
    <property type="entry name" value="OxRdtase_FAD/NAD-bd"/>
</dbReference>
<proteinExistence type="predicted"/>